<dbReference type="InterPro" id="IPR016185">
    <property type="entry name" value="PreATP-grasp_dom_sf"/>
</dbReference>
<feature type="binding site" evidence="13">
    <location>
        <begin position="288"/>
        <end position="291"/>
    </location>
    <ligand>
        <name>substrate</name>
    </ligand>
</feature>
<evidence type="ECO:0000313" key="16">
    <source>
        <dbReference type="Proteomes" id="UP001164286"/>
    </source>
</evidence>
<feature type="binding site" evidence="13">
    <location>
        <begin position="511"/>
        <end position="512"/>
    </location>
    <ligand>
        <name>substrate</name>
    </ligand>
</feature>
<evidence type="ECO:0000256" key="12">
    <source>
        <dbReference type="PIRSR" id="PIRSR001558-2"/>
    </source>
</evidence>
<evidence type="ECO:0000256" key="9">
    <source>
        <dbReference type="ARBA" id="ARBA00022842"/>
    </source>
</evidence>
<dbReference type="SUPFAM" id="SSF56059">
    <property type="entry name" value="Glutathione synthetase ATP-binding domain-like"/>
    <property type="match status" value="1"/>
</dbReference>
<proteinExistence type="inferred from homology"/>
<dbReference type="InterPro" id="IPR005615">
    <property type="entry name" value="Glutathione_synthase"/>
</dbReference>
<dbReference type="GO" id="GO:0004363">
    <property type="term" value="F:glutathione synthase activity"/>
    <property type="evidence" value="ECO:0007669"/>
    <property type="project" value="UniProtKB-UniRule"/>
</dbReference>
<keyword evidence="9 10" id="KW-0460">Magnesium</keyword>
<feature type="binding site" evidence="11">
    <location>
        <position position="412"/>
    </location>
    <ligand>
        <name>ATP</name>
        <dbReference type="ChEBI" id="CHEBI:30616"/>
    </ligand>
</feature>
<evidence type="ECO:0000256" key="7">
    <source>
        <dbReference type="ARBA" id="ARBA00022741"/>
    </source>
</evidence>
<feature type="binding site" evidence="11">
    <location>
        <begin position="401"/>
        <end position="410"/>
    </location>
    <ligand>
        <name>ATP</name>
        <dbReference type="ChEBI" id="CHEBI:30616"/>
    </ligand>
</feature>
<dbReference type="Gene3D" id="1.10.1080.10">
    <property type="entry name" value="Glutathione Synthetase, Chain A, domain 3"/>
    <property type="match status" value="1"/>
</dbReference>
<organism evidence="15 16">
    <name type="scientific">Dioszegia hungarica</name>
    <dbReference type="NCBI Taxonomy" id="4972"/>
    <lineage>
        <taxon>Eukaryota</taxon>
        <taxon>Fungi</taxon>
        <taxon>Dikarya</taxon>
        <taxon>Basidiomycota</taxon>
        <taxon>Agaricomycotina</taxon>
        <taxon>Tremellomycetes</taxon>
        <taxon>Tremellales</taxon>
        <taxon>Bulleribasidiaceae</taxon>
        <taxon>Dioszegia</taxon>
    </lineage>
</organism>
<feature type="binding site" evidence="13">
    <location>
        <begin position="152"/>
        <end position="155"/>
    </location>
    <ligand>
        <name>substrate</name>
    </ligand>
</feature>
<feature type="domain" description="Glutathione synthase substrate-binding" evidence="14">
    <location>
        <begin position="215"/>
        <end position="324"/>
    </location>
</feature>
<comment type="subunit">
    <text evidence="3">Homodimer.</text>
</comment>
<dbReference type="GeneID" id="77725461"/>
<dbReference type="GO" id="GO:0005524">
    <property type="term" value="F:ATP binding"/>
    <property type="evidence" value="ECO:0007669"/>
    <property type="project" value="UniProtKB-UniRule"/>
</dbReference>
<comment type="catalytic activity">
    <reaction evidence="10">
        <text>gamma-L-glutamyl-L-cysteine + glycine + ATP = glutathione + ADP + phosphate + H(+)</text>
        <dbReference type="Rhea" id="RHEA:13557"/>
        <dbReference type="ChEBI" id="CHEBI:15378"/>
        <dbReference type="ChEBI" id="CHEBI:30616"/>
        <dbReference type="ChEBI" id="CHEBI:43474"/>
        <dbReference type="ChEBI" id="CHEBI:57305"/>
        <dbReference type="ChEBI" id="CHEBI:57925"/>
        <dbReference type="ChEBI" id="CHEBI:58173"/>
        <dbReference type="ChEBI" id="CHEBI:456216"/>
        <dbReference type="EC" id="6.3.2.3"/>
    </reaction>
</comment>
<feature type="binding site" evidence="11">
    <location>
        <position position="327"/>
    </location>
    <ligand>
        <name>ATP</name>
        <dbReference type="ChEBI" id="CHEBI:30616"/>
    </ligand>
</feature>
<keyword evidence="6 10" id="KW-0479">Metal-binding</keyword>
<evidence type="ECO:0000256" key="10">
    <source>
        <dbReference type="PIRNR" id="PIRNR001558"/>
    </source>
</evidence>
<dbReference type="NCBIfam" id="TIGR01986">
    <property type="entry name" value="glut_syn_euk"/>
    <property type="match status" value="1"/>
</dbReference>
<dbReference type="PANTHER" id="PTHR11130:SF0">
    <property type="entry name" value="GLUTATHIONE SYNTHETASE"/>
    <property type="match status" value="1"/>
</dbReference>
<evidence type="ECO:0000256" key="2">
    <source>
        <dbReference type="ARBA" id="ARBA00010385"/>
    </source>
</evidence>
<name>A0AA38H4V0_9TREE</name>
<dbReference type="Proteomes" id="UP001164286">
    <property type="component" value="Unassembled WGS sequence"/>
</dbReference>
<feature type="binding site" evidence="12">
    <location>
        <position position="150"/>
    </location>
    <ligand>
        <name>Mg(2+)</name>
        <dbReference type="ChEBI" id="CHEBI:18420"/>
    </ligand>
</feature>
<comment type="similarity">
    <text evidence="2 10">Belongs to the eukaryotic GSH synthase family.</text>
</comment>
<dbReference type="Pfam" id="PF03917">
    <property type="entry name" value="GSH_synth_ATP"/>
    <property type="match status" value="1"/>
</dbReference>
<evidence type="ECO:0000256" key="13">
    <source>
        <dbReference type="PIRSR" id="PIRSR001558-3"/>
    </source>
</evidence>
<evidence type="ECO:0000259" key="14">
    <source>
        <dbReference type="Pfam" id="PF03199"/>
    </source>
</evidence>
<comment type="pathway">
    <text evidence="1 10">Sulfur metabolism; glutathione biosynthesis; glutathione from L-cysteine and L-glutamate: step 2/2.</text>
</comment>
<dbReference type="GO" id="GO:0000287">
    <property type="term" value="F:magnesium ion binding"/>
    <property type="evidence" value="ECO:0007669"/>
    <property type="project" value="UniProtKB-UniRule"/>
</dbReference>
<feature type="binding site" evidence="12">
    <location>
        <position position="405"/>
    </location>
    <ligand>
        <name>Mg(2+)</name>
        <dbReference type="ChEBI" id="CHEBI:18420"/>
    </ligand>
</feature>
<dbReference type="EC" id="6.3.2.3" evidence="10"/>
<accession>A0AA38H4V0</accession>
<dbReference type="InterPro" id="IPR014709">
    <property type="entry name" value="Glutathione_synthase_C_euk"/>
</dbReference>
<dbReference type="PANTHER" id="PTHR11130">
    <property type="entry name" value="GLUTATHIONE SYNTHETASE"/>
    <property type="match status" value="1"/>
</dbReference>
<feature type="binding site" evidence="11">
    <location>
        <position position="502"/>
    </location>
    <ligand>
        <name>ATP</name>
        <dbReference type="ChEBI" id="CHEBI:30616"/>
    </ligand>
</feature>
<dbReference type="PIRSF" id="PIRSF001558">
    <property type="entry name" value="GSHase"/>
    <property type="match status" value="1"/>
</dbReference>
<dbReference type="Gene3D" id="3.30.1490.80">
    <property type="match status" value="1"/>
</dbReference>
<feature type="binding site" evidence="11">
    <location>
        <position position="476"/>
    </location>
    <ligand>
        <name>ATP</name>
        <dbReference type="ChEBI" id="CHEBI:30616"/>
    </ligand>
</feature>
<comment type="cofactor">
    <cofactor evidence="10 12">
        <name>Mg(2+)</name>
        <dbReference type="ChEBI" id="CHEBI:18420"/>
    </cofactor>
    <text evidence="10 12">Binds 1 Mg(2+) ion per subunit.</text>
</comment>
<dbReference type="AlphaFoldDB" id="A0AA38H4V0"/>
<feature type="binding site" evidence="11">
    <location>
        <position position="500"/>
    </location>
    <ligand>
        <name>substrate</name>
    </ligand>
</feature>
<feature type="binding site" evidence="11">
    <location>
        <position position="508"/>
    </location>
    <ligand>
        <name>ATP</name>
        <dbReference type="ChEBI" id="CHEBI:30616"/>
    </ligand>
</feature>
<dbReference type="RefSeq" id="XP_052942578.1">
    <property type="nucleotide sequence ID" value="XM_053086260.1"/>
</dbReference>
<gene>
    <name evidence="15" type="ORF">MKK02DRAFT_20463</name>
</gene>
<keyword evidence="7 10" id="KW-0547">Nucleotide-binding</keyword>
<dbReference type="InterPro" id="IPR037013">
    <property type="entry name" value="GSH-S_sub-bd_sf"/>
</dbReference>
<dbReference type="Gene3D" id="3.30.470.20">
    <property type="entry name" value="ATP-grasp fold, B domain"/>
    <property type="match status" value="1"/>
</dbReference>
<keyword evidence="5 10" id="KW-0317">Glutathione biosynthesis</keyword>
<reference evidence="15" key="1">
    <citation type="journal article" date="2022" name="G3 (Bethesda)">
        <title>High quality genome of the basidiomycete yeast Dioszegia hungarica PDD-24b-2 isolated from cloud water.</title>
        <authorList>
            <person name="Jarrige D."/>
            <person name="Haridas S."/>
            <person name="Bleykasten-Grosshans C."/>
            <person name="Joly M."/>
            <person name="Nadalig T."/>
            <person name="Sancelme M."/>
            <person name="Vuilleumier S."/>
            <person name="Grigoriev I.V."/>
            <person name="Amato P."/>
            <person name="Bringel F."/>
        </authorList>
    </citation>
    <scope>NUCLEOTIDE SEQUENCE</scope>
    <source>
        <strain evidence="15">PDD-24b-2</strain>
    </source>
</reference>
<comment type="caution">
    <text evidence="15">The sequence shown here is derived from an EMBL/GenBank/DDBJ whole genome shotgun (WGS) entry which is preliminary data.</text>
</comment>
<dbReference type="EMBL" id="JAKWFO010000014">
    <property type="protein sequence ID" value="KAI9632801.1"/>
    <property type="molecule type" value="Genomic_DNA"/>
</dbReference>
<dbReference type="FunFam" id="3.30.1490.50:FF:000002">
    <property type="entry name" value="Glutathione synthetase"/>
    <property type="match status" value="1"/>
</dbReference>
<evidence type="ECO:0000256" key="4">
    <source>
        <dbReference type="ARBA" id="ARBA00022598"/>
    </source>
</evidence>
<feature type="binding site" evidence="12">
    <location>
        <position position="148"/>
    </location>
    <ligand>
        <name>Mg(2+)</name>
        <dbReference type="ChEBI" id="CHEBI:18420"/>
    </ligand>
</feature>
<dbReference type="GO" id="GO:0005829">
    <property type="term" value="C:cytosol"/>
    <property type="evidence" value="ECO:0007669"/>
    <property type="project" value="TreeGrafter"/>
</dbReference>
<evidence type="ECO:0000256" key="1">
    <source>
        <dbReference type="ARBA" id="ARBA00004965"/>
    </source>
</evidence>
<feature type="binding site" evidence="11">
    <location>
        <begin position="447"/>
        <end position="450"/>
    </location>
    <ligand>
        <name>ATP</name>
        <dbReference type="ChEBI" id="CHEBI:30616"/>
    </ligand>
</feature>
<evidence type="ECO:0000256" key="5">
    <source>
        <dbReference type="ARBA" id="ARBA00022684"/>
    </source>
</evidence>
<evidence type="ECO:0000256" key="6">
    <source>
        <dbReference type="ARBA" id="ARBA00022723"/>
    </source>
</evidence>
<feature type="binding site" evidence="13">
    <location>
        <begin position="225"/>
        <end position="227"/>
    </location>
    <ligand>
        <name>substrate</name>
    </ligand>
</feature>
<protein>
    <recommendedName>
        <fullName evidence="10">Glutathione synthetase</fullName>
        <shortName evidence="10">GSH-S</shortName>
        <ecNumber evidence="10">6.3.2.3</ecNumber>
    </recommendedName>
</protein>
<dbReference type="Gene3D" id="3.30.1490.50">
    <property type="match status" value="1"/>
</dbReference>
<feature type="binding site" evidence="11">
    <location>
        <position position="128"/>
    </location>
    <ligand>
        <name>substrate</name>
    </ligand>
</feature>
<keyword evidence="8 10" id="KW-0067">ATP-binding</keyword>
<evidence type="ECO:0000256" key="11">
    <source>
        <dbReference type="PIRSR" id="PIRSR001558-1"/>
    </source>
</evidence>
<dbReference type="InterPro" id="IPR014049">
    <property type="entry name" value="Glutathione_synthase_N_euk"/>
</dbReference>
<evidence type="ECO:0000256" key="3">
    <source>
        <dbReference type="ARBA" id="ARBA00011738"/>
    </source>
</evidence>
<keyword evidence="4 10" id="KW-0436">Ligase</keyword>
<dbReference type="FunFam" id="3.40.50.1760:FF:000001">
    <property type="entry name" value="Glutathione synthetase"/>
    <property type="match status" value="1"/>
</dbReference>
<dbReference type="InterPro" id="IPR004887">
    <property type="entry name" value="GSH_synth_subst-bd"/>
</dbReference>
<keyword evidence="16" id="KW-1185">Reference proteome</keyword>
<sequence>MPLNSLPPWPPSLPSSAHLQHLQTLAVTHALAHGFTHLPANPSDPPTHATAAPLSLFPSPFPRHLFELATEIQTVYNALYARIALDWGFLDRVMGGVAKVDSFQGELWRGWKAVREELVQPLQLGIFRSDYLLHSLSSLAPLELKQVEFNTISSSFGALSQKASETHRYLAKETDMFFDSSPYLSTFDNYPLNDALTSIAQGLAEGWAAYGRKDAVVLFVVQDGERNVFDQWALQYELMERHGIKTVRHTFSELDNLVQFDRNSKRIYLPDPLADLVQPREVAVIYYRSAYTPTDYPGPGEWSTRLLLERSRAIKCPSMALQLAGAKKVQQVLTEPGVLEDFLLSPDRPDVGFGKGAGAFTQEDVDNIRKTWIGLWPMDNSEAGQEGYRLAMTQSSRFVLKPQREGGGNNIYRSDIPQELKRLEQQQHQQQQYGARDVMPREAYILMELITPPDGVGNWLVRGGDNKARKADVVSELGVFGVALFGPEGVVNREAGFLMRTKGRESDEGGVAIGISSIDSPVLVDVV</sequence>
<dbReference type="GO" id="GO:0043295">
    <property type="term" value="F:glutathione binding"/>
    <property type="evidence" value="ECO:0007669"/>
    <property type="project" value="UniProtKB-UniRule"/>
</dbReference>
<dbReference type="InterPro" id="IPR014042">
    <property type="entry name" value="Glutathione_synthase_a-hlx"/>
</dbReference>
<evidence type="ECO:0000256" key="8">
    <source>
        <dbReference type="ARBA" id="ARBA00022840"/>
    </source>
</evidence>
<dbReference type="Gene3D" id="3.40.50.1760">
    <property type="entry name" value="Glutathione synthase, substrate-binding domain superfamily, eukaryotic"/>
    <property type="match status" value="1"/>
</dbReference>
<evidence type="ECO:0000313" key="15">
    <source>
        <dbReference type="EMBL" id="KAI9632801.1"/>
    </source>
</evidence>
<feature type="binding site" evidence="11">
    <location>
        <position position="148"/>
    </location>
    <ligand>
        <name>ATP</name>
        <dbReference type="ChEBI" id="CHEBI:30616"/>
    </ligand>
</feature>
<feature type="binding site" evidence="11">
    <location>
        <position position="231"/>
    </location>
    <ligand>
        <name>substrate</name>
    </ligand>
</feature>
<dbReference type="SUPFAM" id="SSF52440">
    <property type="entry name" value="PreATP-grasp domain"/>
    <property type="match status" value="1"/>
</dbReference>
<dbReference type="Pfam" id="PF03199">
    <property type="entry name" value="GSH_synthase"/>
    <property type="match status" value="1"/>
</dbReference>